<dbReference type="InterPro" id="IPR000120">
    <property type="entry name" value="Amidase"/>
</dbReference>
<dbReference type="Pfam" id="PF01425">
    <property type="entry name" value="Amidase"/>
    <property type="match status" value="1"/>
</dbReference>
<proteinExistence type="inferred from homology"/>
<evidence type="ECO:0000313" key="4">
    <source>
        <dbReference type="Proteomes" id="UP000624709"/>
    </source>
</evidence>
<dbReference type="RefSeq" id="WP_203823344.1">
    <property type="nucleotide sequence ID" value="NZ_BAAATY010000009.1"/>
</dbReference>
<dbReference type="InterPro" id="IPR023631">
    <property type="entry name" value="Amidase_dom"/>
</dbReference>
<organism evidence="3 4">
    <name type="scientific">Actinoplanes palleronii</name>
    <dbReference type="NCBI Taxonomy" id="113570"/>
    <lineage>
        <taxon>Bacteria</taxon>
        <taxon>Bacillati</taxon>
        <taxon>Actinomycetota</taxon>
        <taxon>Actinomycetes</taxon>
        <taxon>Micromonosporales</taxon>
        <taxon>Micromonosporaceae</taxon>
        <taxon>Actinoplanes</taxon>
    </lineage>
</organism>
<comment type="caution">
    <text evidence="3">The sequence shown here is derived from an EMBL/GenBank/DDBJ whole genome shotgun (WGS) entry which is preliminary data.</text>
</comment>
<evidence type="ECO:0000259" key="2">
    <source>
        <dbReference type="Pfam" id="PF01425"/>
    </source>
</evidence>
<dbReference type="PANTHER" id="PTHR11895">
    <property type="entry name" value="TRANSAMIDASE"/>
    <property type="match status" value="1"/>
</dbReference>
<dbReference type="EMBL" id="BOMS01000004">
    <property type="protein sequence ID" value="GIE64036.1"/>
    <property type="molecule type" value="Genomic_DNA"/>
</dbReference>
<comment type="similarity">
    <text evidence="1">Belongs to the amidase family.</text>
</comment>
<name>A0ABQ4B0F5_9ACTN</name>
<dbReference type="Proteomes" id="UP000624709">
    <property type="component" value="Unassembled WGS sequence"/>
</dbReference>
<dbReference type="PANTHER" id="PTHR11895:SF7">
    <property type="entry name" value="GLUTAMYL-TRNA(GLN) AMIDOTRANSFERASE SUBUNIT A, MITOCHONDRIAL"/>
    <property type="match status" value="1"/>
</dbReference>
<accession>A0ABQ4B0F5</accession>
<keyword evidence="4" id="KW-1185">Reference proteome</keyword>
<feature type="domain" description="Amidase" evidence="2">
    <location>
        <begin position="23"/>
        <end position="443"/>
    </location>
</feature>
<evidence type="ECO:0000313" key="3">
    <source>
        <dbReference type="EMBL" id="GIE64036.1"/>
    </source>
</evidence>
<reference evidence="3 4" key="1">
    <citation type="submission" date="2021-01" db="EMBL/GenBank/DDBJ databases">
        <title>Whole genome shotgun sequence of Actinoplanes palleronii NBRC 14916.</title>
        <authorList>
            <person name="Komaki H."/>
            <person name="Tamura T."/>
        </authorList>
    </citation>
    <scope>NUCLEOTIDE SEQUENCE [LARGE SCALE GENOMIC DNA]</scope>
    <source>
        <strain evidence="3 4">NBRC 14916</strain>
    </source>
</reference>
<dbReference type="SUPFAM" id="SSF75304">
    <property type="entry name" value="Amidase signature (AS) enzymes"/>
    <property type="match status" value="1"/>
</dbReference>
<dbReference type="Gene3D" id="3.90.1300.10">
    <property type="entry name" value="Amidase signature (AS) domain"/>
    <property type="match status" value="1"/>
</dbReference>
<dbReference type="InterPro" id="IPR020556">
    <property type="entry name" value="Amidase_CS"/>
</dbReference>
<sequence>MNNLTATEIAGGVRRGTFTAAAVVDASLARIGAVNPQVNAVTVVLAERAREAAAALDARIAAGQDPGPLAGVPISVKENIDLTWSATTSGLPFAAGNVPAANATFVDKLLAAGAIPVARGNMPDIGLRWDTDNDLFGRTVNPWDDTRVPGGSSGGDAVAVATGMVAIGLGNDYGGSLRLPAHAAGITALRTSAGRVAAPSRSVEPLPLSIQHMAVNGPLARSVADLDLLFGVMHGADDVDPLSVTVEHPSGYDGPRRVAVTVDPAGWGVDAQTASAVRAAAAALAAAGWDVEEVEPPSVDRCATLWRQLSSTENAPMLLTPGIFPGPLSAGTVQYFKDNIVDVELLDTSAAYQGAWAERFVHAAAWRAFHARYPIVLGPVTTQPMPLIGFDLSGPAATTALWKAHRLLVTANFLGLPAVAVPTGVTGRRPLGVQVIARLHGEHIALAAARDLEDAFPPIRPL</sequence>
<evidence type="ECO:0000256" key="1">
    <source>
        <dbReference type="ARBA" id="ARBA00009199"/>
    </source>
</evidence>
<protein>
    <submittedName>
        <fullName evidence="3">Amidase</fullName>
    </submittedName>
</protein>
<dbReference type="InterPro" id="IPR036928">
    <property type="entry name" value="AS_sf"/>
</dbReference>
<gene>
    <name evidence="3" type="ORF">Apa02nite_001440</name>
</gene>
<dbReference type="PROSITE" id="PS00571">
    <property type="entry name" value="AMIDASES"/>
    <property type="match status" value="1"/>
</dbReference>